<dbReference type="STRING" id="428990.SAMN06295987_10687"/>
<gene>
    <name evidence="2" type="ORF">SAMN06295987_10687</name>
</gene>
<sequence length="255" mass="28595">MSRKLILSRRTLIRTGVVGTGGLLLSGCDKLFENPTFRSVLESGEDLHKASQRALGRNALAREFSVGDMSPVFRANGSREGAGGEYRQHLAQGFANWSLKVDGLVERPLAIPLTALRQLPQRKQITRHDCVEGWSAIGQWQGPRLAHVLDLARLKPQAQYIVFHCADLYRGRPYYESIDLVDAFHPQTILAWQMNGKPLEQQHGAPLRLRVERQLGYKHAKFVTRIEARASLEGLYGGKGGYWEDQGAYAWYAGI</sequence>
<protein>
    <submittedName>
        <fullName evidence="2">Oxidoreductase molybdopterin binding domain-containing protein</fullName>
    </submittedName>
</protein>
<dbReference type="SUPFAM" id="SSF56524">
    <property type="entry name" value="Oxidoreductase molybdopterin-binding domain"/>
    <property type="match status" value="1"/>
</dbReference>
<dbReference type="InterPro" id="IPR036374">
    <property type="entry name" value="OxRdtase_Mopterin-bd_sf"/>
</dbReference>
<keyword evidence="3" id="KW-1185">Reference proteome</keyword>
<name>A0A1U6IFT1_9SPHN</name>
<dbReference type="PROSITE" id="PS51257">
    <property type="entry name" value="PROKAR_LIPOPROTEIN"/>
    <property type="match status" value="1"/>
</dbReference>
<dbReference type="AlphaFoldDB" id="A0A1U6IFT1"/>
<dbReference type="RefSeq" id="WP_054947113.1">
    <property type="nucleotide sequence ID" value="NZ_FVZE01000006.1"/>
</dbReference>
<evidence type="ECO:0000259" key="1">
    <source>
        <dbReference type="Pfam" id="PF00174"/>
    </source>
</evidence>
<dbReference type="Pfam" id="PF00174">
    <property type="entry name" value="Oxidored_molyb"/>
    <property type="match status" value="1"/>
</dbReference>
<accession>A0A1U6IFT1</accession>
<dbReference type="PANTHER" id="PTHR43032:SF2">
    <property type="entry name" value="BLL0505 PROTEIN"/>
    <property type="match status" value="1"/>
</dbReference>
<reference evidence="3" key="1">
    <citation type="submission" date="2017-02" db="EMBL/GenBank/DDBJ databases">
        <authorList>
            <person name="Varghese N."/>
            <person name="Submissions S."/>
        </authorList>
    </citation>
    <scope>NUCLEOTIDE SEQUENCE [LARGE SCALE GENOMIC DNA]</scope>
    <source>
        <strain evidence="3">SM117</strain>
    </source>
</reference>
<feature type="domain" description="Oxidoreductase molybdopterin-binding" evidence="1">
    <location>
        <begin position="95"/>
        <end position="229"/>
    </location>
</feature>
<evidence type="ECO:0000313" key="2">
    <source>
        <dbReference type="EMBL" id="SLK06881.1"/>
    </source>
</evidence>
<dbReference type="EMBL" id="FVZE01000006">
    <property type="protein sequence ID" value="SLK06881.1"/>
    <property type="molecule type" value="Genomic_DNA"/>
</dbReference>
<dbReference type="PANTHER" id="PTHR43032">
    <property type="entry name" value="PROTEIN-METHIONINE-SULFOXIDE REDUCTASE"/>
    <property type="match status" value="1"/>
</dbReference>
<dbReference type="Gene3D" id="3.90.420.10">
    <property type="entry name" value="Oxidoreductase, molybdopterin-binding domain"/>
    <property type="match status" value="1"/>
</dbReference>
<dbReference type="InterPro" id="IPR000572">
    <property type="entry name" value="OxRdtase_Mopterin-bd_dom"/>
</dbReference>
<dbReference type="Proteomes" id="UP000190989">
    <property type="component" value="Unassembled WGS sequence"/>
</dbReference>
<evidence type="ECO:0000313" key="3">
    <source>
        <dbReference type="Proteomes" id="UP000190989"/>
    </source>
</evidence>
<organism evidence="2 3">
    <name type="scientific">Novosphingobium mathurense</name>
    <dbReference type="NCBI Taxonomy" id="428990"/>
    <lineage>
        <taxon>Bacteria</taxon>
        <taxon>Pseudomonadati</taxon>
        <taxon>Pseudomonadota</taxon>
        <taxon>Alphaproteobacteria</taxon>
        <taxon>Sphingomonadales</taxon>
        <taxon>Sphingomonadaceae</taxon>
        <taxon>Novosphingobium</taxon>
    </lineage>
</organism>
<proteinExistence type="predicted"/>